<dbReference type="RefSeq" id="WP_035133113.1">
    <property type="nucleotide sequence ID" value="NZ_JBQHQR010000008.1"/>
</dbReference>
<dbReference type="InterPro" id="IPR052518">
    <property type="entry name" value="CHR_Transporter"/>
</dbReference>
<dbReference type="AlphaFoldDB" id="A0A084JB31"/>
<gene>
    <name evidence="8" type="ORF">IO99_10825</name>
</gene>
<proteinExistence type="inferred from homology"/>
<keyword evidence="3" id="KW-1003">Cell membrane</keyword>
<keyword evidence="6 7" id="KW-0472">Membrane</keyword>
<evidence type="ECO:0000313" key="9">
    <source>
        <dbReference type="Proteomes" id="UP000028542"/>
    </source>
</evidence>
<reference evidence="8 9" key="1">
    <citation type="submission" date="2014-07" db="EMBL/GenBank/DDBJ databases">
        <title>Draft genome of Clostridium sulfidigenes 113A isolated from sediments associated with methane hydrate from Krishna Godavari basin.</title>
        <authorList>
            <person name="Honkalas V.S."/>
            <person name="Dabir A.P."/>
            <person name="Arora P."/>
            <person name="Dhakephalkar P.K."/>
        </authorList>
    </citation>
    <scope>NUCLEOTIDE SEQUENCE [LARGE SCALE GENOMIC DNA]</scope>
    <source>
        <strain evidence="8 9">113A</strain>
    </source>
</reference>
<comment type="caution">
    <text evidence="8">The sequence shown here is derived from an EMBL/GenBank/DDBJ whole genome shotgun (WGS) entry which is preliminary data.</text>
</comment>
<sequence length="188" mass="20794">MKTLINMFITFFKIGAFTFGGGYAMIPLIEREVVDKNHWIDKDEFIDIIAISQSFPGALAINSCTFIGYKINGVLGAILGLLGVALPSFIIIVIIAMAFSKFRNLYVIELIFKGINAAVPLLILVGVNSLAKVLDKTAVNIIIVIITVILSVFMNVNPVYLILIAAVYGIYINRNHHIDNYKNTKEEN</sequence>
<protein>
    <submittedName>
        <fullName evidence="8">Chromate transporter</fullName>
    </submittedName>
</protein>
<dbReference type="GO" id="GO:0005886">
    <property type="term" value="C:plasma membrane"/>
    <property type="evidence" value="ECO:0007669"/>
    <property type="project" value="UniProtKB-SubCell"/>
</dbReference>
<dbReference type="PANTHER" id="PTHR43663:SF2">
    <property type="entry name" value="CHROMATE TRANSPORT PROTEIN-RELATED"/>
    <property type="match status" value="1"/>
</dbReference>
<dbReference type="GO" id="GO:0015109">
    <property type="term" value="F:chromate transmembrane transporter activity"/>
    <property type="evidence" value="ECO:0007669"/>
    <property type="project" value="InterPro"/>
</dbReference>
<dbReference type="PANTHER" id="PTHR43663">
    <property type="entry name" value="CHROMATE TRANSPORT PROTEIN-RELATED"/>
    <property type="match status" value="1"/>
</dbReference>
<evidence type="ECO:0000313" key="8">
    <source>
        <dbReference type="EMBL" id="KEZ86165.1"/>
    </source>
</evidence>
<organism evidence="8 9">
    <name type="scientific">Clostridium sulfidigenes</name>
    <dbReference type="NCBI Taxonomy" id="318464"/>
    <lineage>
        <taxon>Bacteria</taxon>
        <taxon>Bacillati</taxon>
        <taxon>Bacillota</taxon>
        <taxon>Clostridia</taxon>
        <taxon>Eubacteriales</taxon>
        <taxon>Clostridiaceae</taxon>
        <taxon>Clostridium</taxon>
    </lineage>
</organism>
<evidence type="ECO:0000256" key="2">
    <source>
        <dbReference type="ARBA" id="ARBA00005262"/>
    </source>
</evidence>
<dbReference type="Proteomes" id="UP000028542">
    <property type="component" value="Unassembled WGS sequence"/>
</dbReference>
<evidence type="ECO:0000256" key="7">
    <source>
        <dbReference type="SAM" id="Phobius"/>
    </source>
</evidence>
<accession>A0A084JB31</accession>
<dbReference type="eggNOG" id="COG2059">
    <property type="taxonomic scope" value="Bacteria"/>
</dbReference>
<keyword evidence="9" id="KW-1185">Reference proteome</keyword>
<comment type="similarity">
    <text evidence="2">Belongs to the chromate ion transporter (CHR) (TC 2.A.51) family.</text>
</comment>
<evidence type="ECO:0000256" key="3">
    <source>
        <dbReference type="ARBA" id="ARBA00022475"/>
    </source>
</evidence>
<feature type="transmembrane region" description="Helical" evidence="7">
    <location>
        <begin position="46"/>
        <end position="69"/>
    </location>
</feature>
<evidence type="ECO:0000256" key="4">
    <source>
        <dbReference type="ARBA" id="ARBA00022692"/>
    </source>
</evidence>
<feature type="transmembrane region" description="Helical" evidence="7">
    <location>
        <begin position="106"/>
        <end position="127"/>
    </location>
</feature>
<evidence type="ECO:0000256" key="5">
    <source>
        <dbReference type="ARBA" id="ARBA00022989"/>
    </source>
</evidence>
<comment type="subcellular location">
    <subcellularLocation>
        <location evidence="1">Cell membrane</location>
        <topology evidence="1">Multi-pass membrane protein</topology>
    </subcellularLocation>
</comment>
<evidence type="ECO:0000256" key="1">
    <source>
        <dbReference type="ARBA" id="ARBA00004651"/>
    </source>
</evidence>
<dbReference type="Pfam" id="PF02417">
    <property type="entry name" value="Chromate_transp"/>
    <property type="match status" value="1"/>
</dbReference>
<feature type="transmembrane region" description="Helical" evidence="7">
    <location>
        <begin position="75"/>
        <end position="99"/>
    </location>
</feature>
<dbReference type="STRING" id="318464.IO99_10825"/>
<evidence type="ECO:0000256" key="6">
    <source>
        <dbReference type="ARBA" id="ARBA00023136"/>
    </source>
</evidence>
<keyword evidence="5 7" id="KW-1133">Transmembrane helix</keyword>
<dbReference type="InterPro" id="IPR003370">
    <property type="entry name" value="Chromate_transpt"/>
</dbReference>
<keyword evidence="4 7" id="KW-0812">Transmembrane</keyword>
<feature type="transmembrane region" description="Helical" evidence="7">
    <location>
        <begin position="139"/>
        <end position="172"/>
    </location>
</feature>
<dbReference type="EMBL" id="JPMD01000025">
    <property type="protein sequence ID" value="KEZ86165.1"/>
    <property type="molecule type" value="Genomic_DNA"/>
</dbReference>
<feature type="transmembrane region" description="Helical" evidence="7">
    <location>
        <begin position="6"/>
        <end position="26"/>
    </location>
</feature>
<name>A0A084JB31_9CLOT</name>